<proteinExistence type="predicted"/>
<dbReference type="GO" id="GO:0005576">
    <property type="term" value="C:extracellular region"/>
    <property type="evidence" value="ECO:0007669"/>
    <property type="project" value="UniProtKB-SubCell"/>
</dbReference>
<evidence type="ECO:0000256" key="3">
    <source>
        <dbReference type="ARBA" id="ARBA00022525"/>
    </source>
</evidence>
<feature type="signal peptide" evidence="4">
    <location>
        <begin position="1"/>
        <end position="18"/>
    </location>
</feature>
<name>A0A9W4WSU6_9GLOM</name>
<keyword evidence="7" id="KW-1185">Reference proteome</keyword>
<dbReference type="Pfam" id="PF20147">
    <property type="entry name" value="Crinkler"/>
    <property type="match status" value="1"/>
</dbReference>
<comment type="subcellular location">
    <subcellularLocation>
        <location evidence="1">Host cell</location>
    </subcellularLocation>
    <subcellularLocation>
        <location evidence="2">Secreted</location>
    </subcellularLocation>
</comment>
<feature type="chain" id="PRO_5040827222" evidence="4">
    <location>
        <begin position="19"/>
        <end position="500"/>
    </location>
</feature>
<feature type="domain" description="Crinkler effector protein N-terminal" evidence="5">
    <location>
        <begin position="5"/>
        <end position="87"/>
    </location>
</feature>
<evidence type="ECO:0000256" key="2">
    <source>
        <dbReference type="ARBA" id="ARBA00004613"/>
    </source>
</evidence>
<dbReference type="EMBL" id="CAMKVN010003335">
    <property type="protein sequence ID" value="CAI2184450.1"/>
    <property type="molecule type" value="Genomic_DNA"/>
</dbReference>
<dbReference type="OrthoDB" id="2110003at2759"/>
<evidence type="ECO:0000259" key="5">
    <source>
        <dbReference type="Pfam" id="PF20147"/>
    </source>
</evidence>
<gene>
    <name evidence="6" type="ORF">FWILDA_LOCUS11583</name>
</gene>
<evidence type="ECO:0000256" key="4">
    <source>
        <dbReference type="SAM" id="SignalP"/>
    </source>
</evidence>
<protein>
    <submittedName>
        <fullName evidence="6">10045_t:CDS:1</fullName>
    </submittedName>
</protein>
<accession>A0A9W4WSU6</accession>
<keyword evidence="4" id="KW-0732">Signal</keyword>
<dbReference type="GO" id="GO:0043657">
    <property type="term" value="C:host cell"/>
    <property type="evidence" value="ECO:0007669"/>
    <property type="project" value="UniProtKB-SubCell"/>
</dbReference>
<keyword evidence="3" id="KW-0964">Secreted</keyword>
<dbReference type="Proteomes" id="UP001153678">
    <property type="component" value="Unassembled WGS sequence"/>
</dbReference>
<evidence type="ECO:0000313" key="6">
    <source>
        <dbReference type="EMBL" id="CAI2184450.1"/>
    </source>
</evidence>
<dbReference type="InterPro" id="IPR045379">
    <property type="entry name" value="Crinkler_N"/>
</dbReference>
<comment type="caution">
    <text evidence="6">The sequence shown here is derived from an EMBL/GenBank/DDBJ whole genome shotgun (WGS) entry which is preliminary data.</text>
</comment>
<dbReference type="AlphaFoldDB" id="A0A9W4WSU6"/>
<organism evidence="6 7">
    <name type="scientific">Funneliformis geosporum</name>
    <dbReference type="NCBI Taxonomy" id="1117311"/>
    <lineage>
        <taxon>Eukaryota</taxon>
        <taxon>Fungi</taxon>
        <taxon>Fungi incertae sedis</taxon>
        <taxon>Mucoromycota</taxon>
        <taxon>Glomeromycotina</taxon>
        <taxon>Glomeromycetes</taxon>
        <taxon>Glomerales</taxon>
        <taxon>Glomeraceae</taxon>
        <taxon>Funneliformis</taxon>
    </lineage>
</organism>
<reference evidence="6" key="1">
    <citation type="submission" date="2022-08" db="EMBL/GenBank/DDBJ databases">
        <authorList>
            <person name="Kallberg Y."/>
            <person name="Tangrot J."/>
            <person name="Rosling A."/>
        </authorList>
    </citation>
    <scope>NUCLEOTIDE SEQUENCE</scope>
    <source>
        <strain evidence="6">Wild A</strain>
    </source>
</reference>
<sequence length="500" mass="58026">MSLFSLFCIILVDPLTSSFPVDIGKTNSIDVNCLLISDDELTISNLKRLIYNKKSQFFGEVVDIDDLTLWKVSIPTREKNGKYDKLKENPYVEIVKEMGGEHPYNHATITARLKQSISELGSQKKRAHKLVRIERPVDVLRNFYVPFDVLETFSIWKIINSTLFEWHQGELFLYTFFKVSDRIPSWEQIVIMIDEFDRFLLNQYQNTVDTINQMRELIKFVNDREAEGIKSIDFVGSFSITTMLEDGNLQIKSVIEMSSQELSQKSSQELPQNKKQIHSHLQKPVGVLSPLNSVKIIEASDLPKDNTCTNGYARLEGLLASLCIKYASNKEILDFNKWNDRFTEFIHNLTKKRLVRHLLEHFLQRGTLSLSEIVDDNLIAIVHLRAIGIIKSQDNYFEFTSNIILDLLLSIYYPVYDRKALVRIPVINSPLDFLKTVLNLLKYIHYDVIFDPLATNQHSFSEPVIQGELYALLRMIVLYLVYKIFHKTRTLKKSEKKCDI</sequence>
<evidence type="ECO:0000313" key="7">
    <source>
        <dbReference type="Proteomes" id="UP001153678"/>
    </source>
</evidence>
<evidence type="ECO:0000256" key="1">
    <source>
        <dbReference type="ARBA" id="ARBA00004340"/>
    </source>
</evidence>